<evidence type="ECO:0000313" key="11">
    <source>
        <dbReference type="Proteomes" id="UP000549394"/>
    </source>
</evidence>
<evidence type="ECO:0000313" key="10">
    <source>
        <dbReference type="EMBL" id="CAD5112582.1"/>
    </source>
</evidence>
<comment type="caution">
    <text evidence="10">The sequence shown here is derived from an EMBL/GenBank/DDBJ whole genome shotgun (WGS) entry which is preliminary data.</text>
</comment>
<feature type="coiled-coil region" evidence="8">
    <location>
        <begin position="81"/>
        <end position="138"/>
    </location>
</feature>
<dbReference type="InterPro" id="IPR001623">
    <property type="entry name" value="DnaJ_domain"/>
</dbReference>
<dbReference type="InterPro" id="IPR036869">
    <property type="entry name" value="J_dom_sf"/>
</dbReference>
<comment type="function">
    <text evidence="6">May negatively affect PAX8-induced thyroglobulin/TG transcription.</text>
</comment>
<keyword evidence="11" id="KW-1185">Reference proteome</keyword>
<dbReference type="SUPFAM" id="SSF46565">
    <property type="entry name" value="Chaperone J-domain"/>
    <property type="match status" value="1"/>
</dbReference>
<accession>A0A7I8V8G4</accession>
<organism evidence="10 11">
    <name type="scientific">Dimorphilus gyrociliatus</name>
    <dbReference type="NCBI Taxonomy" id="2664684"/>
    <lineage>
        <taxon>Eukaryota</taxon>
        <taxon>Metazoa</taxon>
        <taxon>Spiralia</taxon>
        <taxon>Lophotrochozoa</taxon>
        <taxon>Annelida</taxon>
        <taxon>Polychaeta</taxon>
        <taxon>Polychaeta incertae sedis</taxon>
        <taxon>Dinophilidae</taxon>
        <taxon>Dimorphilus</taxon>
    </lineage>
</organism>
<sequence>MAEKKKSDLLKIDLYEFLGISHDATSKEILKNYRKKALECHPDKNPDDPKAAEKFHKLTEALEILTDENAKAAYDKVLQARKAAEIRDLKLNAERRKLKRELEAREEAYLEKRNIPSTANLEKEIDRLREQGSKIVEEEQRLLREKIKNIAAGKGIVKNYNPLGTQCYKINVVVDEMGDEPMRIKVSWREGYDEESIKKIFSAHGEINEMVILLKKKKSSAIIEFLSIKSSLAVEKEVGLPNCGELTVEWLSGKPKDQPPVKIPKFDNFEDHERYVLECMREAGKRQKLLKKDV</sequence>
<dbReference type="Gene3D" id="3.30.70.330">
    <property type="match status" value="1"/>
</dbReference>
<dbReference type="Proteomes" id="UP000549394">
    <property type="component" value="Unassembled WGS sequence"/>
</dbReference>
<evidence type="ECO:0000256" key="2">
    <source>
        <dbReference type="ARBA" id="ARBA00004496"/>
    </source>
</evidence>
<evidence type="ECO:0000256" key="5">
    <source>
        <dbReference type="ARBA" id="ARBA00023242"/>
    </source>
</evidence>
<dbReference type="Pfam" id="PF00226">
    <property type="entry name" value="DnaJ"/>
    <property type="match status" value="1"/>
</dbReference>
<evidence type="ECO:0000256" key="1">
    <source>
        <dbReference type="ARBA" id="ARBA00004123"/>
    </source>
</evidence>
<keyword evidence="4" id="KW-0143">Chaperone</keyword>
<proteinExistence type="predicted"/>
<dbReference type="AlphaFoldDB" id="A0A7I8V8G4"/>
<evidence type="ECO:0000256" key="3">
    <source>
        <dbReference type="ARBA" id="ARBA00022490"/>
    </source>
</evidence>
<dbReference type="InterPro" id="IPR052094">
    <property type="entry name" value="Pre-mRNA-splicing_ERAD"/>
</dbReference>
<dbReference type="PRINTS" id="PR00625">
    <property type="entry name" value="JDOMAIN"/>
</dbReference>
<dbReference type="PANTHER" id="PTHR44313:SF1">
    <property type="entry name" value="DNAJ HOMOLOG SUBFAMILY C MEMBER 17"/>
    <property type="match status" value="1"/>
</dbReference>
<protein>
    <recommendedName>
        <fullName evidence="7">DnaJ homolog subfamily C member 17</fullName>
    </recommendedName>
</protein>
<keyword evidence="3" id="KW-0963">Cytoplasm</keyword>
<dbReference type="GO" id="GO:0005681">
    <property type="term" value="C:spliceosomal complex"/>
    <property type="evidence" value="ECO:0007669"/>
    <property type="project" value="TreeGrafter"/>
</dbReference>
<dbReference type="GO" id="GO:0005737">
    <property type="term" value="C:cytoplasm"/>
    <property type="evidence" value="ECO:0007669"/>
    <property type="project" value="UniProtKB-SubCell"/>
</dbReference>
<feature type="domain" description="J" evidence="9">
    <location>
        <begin position="13"/>
        <end position="78"/>
    </location>
</feature>
<dbReference type="InterPro" id="IPR012677">
    <property type="entry name" value="Nucleotide-bd_a/b_plait_sf"/>
</dbReference>
<evidence type="ECO:0000256" key="7">
    <source>
        <dbReference type="ARBA" id="ARBA00074360"/>
    </source>
</evidence>
<dbReference type="PROSITE" id="PS50076">
    <property type="entry name" value="DNAJ_2"/>
    <property type="match status" value="1"/>
</dbReference>
<dbReference type="FunFam" id="1.10.287.110:FF:000059">
    <property type="entry name" value="dnaJ homolog subfamily C member 17"/>
    <property type="match status" value="1"/>
</dbReference>
<dbReference type="PANTHER" id="PTHR44313">
    <property type="entry name" value="DNAJ HOMOLOG SUBFAMILY C MEMBER 17"/>
    <property type="match status" value="1"/>
</dbReference>
<evidence type="ECO:0000256" key="6">
    <source>
        <dbReference type="ARBA" id="ARBA00053783"/>
    </source>
</evidence>
<evidence type="ECO:0000259" key="9">
    <source>
        <dbReference type="PROSITE" id="PS50076"/>
    </source>
</evidence>
<dbReference type="EMBL" id="CAJFCJ010000002">
    <property type="protein sequence ID" value="CAD5112582.1"/>
    <property type="molecule type" value="Genomic_DNA"/>
</dbReference>
<comment type="subcellular location">
    <subcellularLocation>
        <location evidence="2">Cytoplasm</location>
    </subcellularLocation>
    <subcellularLocation>
        <location evidence="1">Nucleus</location>
    </subcellularLocation>
</comment>
<name>A0A7I8V8G4_9ANNE</name>
<dbReference type="GO" id="GO:0000390">
    <property type="term" value="P:spliceosomal complex disassembly"/>
    <property type="evidence" value="ECO:0007669"/>
    <property type="project" value="TreeGrafter"/>
</dbReference>
<dbReference type="CDD" id="cd06257">
    <property type="entry name" value="DnaJ"/>
    <property type="match status" value="1"/>
</dbReference>
<evidence type="ECO:0000256" key="8">
    <source>
        <dbReference type="SAM" id="Coils"/>
    </source>
</evidence>
<keyword evidence="8" id="KW-0175">Coiled coil</keyword>
<dbReference type="SMART" id="SM00271">
    <property type="entry name" value="DnaJ"/>
    <property type="match status" value="1"/>
</dbReference>
<reference evidence="10 11" key="1">
    <citation type="submission" date="2020-08" db="EMBL/GenBank/DDBJ databases">
        <authorList>
            <person name="Hejnol A."/>
        </authorList>
    </citation>
    <scope>NUCLEOTIDE SEQUENCE [LARGE SCALE GENOMIC DNA]</scope>
</reference>
<keyword evidence="5" id="KW-0539">Nucleus</keyword>
<evidence type="ECO:0000256" key="4">
    <source>
        <dbReference type="ARBA" id="ARBA00023186"/>
    </source>
</evidence>
<gene>
    <name evidence="10" type="ORF">DGYR_LOCUS1697</name>
</gene>
<dbReference type="Gene3D" id="1.10.287.110">
    <property type="entry name" value="DnaJ domain"/>
    <property type="match status" value="1"/>
</dbReference>
<dbReference type="OrthoDB" id="259708at2759"/>